<evidence type="ECO:0000313" key="2">
    <source>
        <dbReference type="EMBL" id="GLT19576.1"/>
    </source>
</evidence>
<reference evidence="3" key="1">
    <citation type="journal article" date="2019" name="Int. J. Syst. Evol. Microbiol.">
        <title>The Global Catalogue of Microorganisms (GCM) 10K type strain sequencing project: providing services to taxonomists for standard genome sequencing and annotation.</title>
        <authorList>
            <consortium name="The Broad Institute Genomics Platform"/>
            <consortium name="The Broad Institute Genome Sequencing Center for Infectious Disease"/>
            <person name="Wu L."/>
            <person name="Ma J."/>
        </authorList>
    </citation>
    <scope>NUCLEOTIDE SEQUENCE [LARGE SCALE GENOMIC DNA]</scope>
    <source>
        <strain evidence="3">NBRC 108723</strain>
    </source>
</reference>
<evidence type="ECO:0000256" key="1">
    <source>
        <dbReference type="SAM" id="SignalP"/>
    </source>
</evidence>
<feature type="signal peptide" evidence="1">
    <location>
        <begin position="1"/>
        <end position="24"/>
    </location>
</feature>
<proteinExistence type="predicted"/>
<protein>
    <recommendedName>
        <fullName evidence="4">Alpha/beta hydrolase</fullName>
    </recommendedName>
</protein>
<keyword evidence="3" id="KW-1185">Reference proteome</keyword>
<organism evidence="2 3">
    <name type="scientific">Vibrio zhanjiangensis</name>
    <dbReference type="NCBI Taxonomy" id="1046128"/>
    <lineage>
        <taxon>Bacteria</taxon>
        <taxon>Pseudomonadati</taxon>
        <taxon>Pseudomonadota</taxon>
        <taxon>Gammaproteobacteria</taxon>
        <taxon>Vibrionales</taxon>
        <taxon>Vibrionaceae</taxon>
        <taxon>Vibrio</taxon>
    </lineage>
</organism>
<name>A0ABQ6F409_9VIBR</name>
<evidence type="ECO:0000313" key="3">
    <source>
        <dbReference type="Proteomes" id="UP001157138"/>
    </source>
</evidence>
<comment type="caution">
    <text evidence="2">The sequence shown here is derived from an EMBL/GenBank/DDBJ whole genome shotgun (WGS) entry which is preliminary data.</text>
</comment>
<dbReference type="EMBL" id="BSPW01000078">
    <property type="protein sequence ID" value="GLT19576.1"/>
    <property type="molecule type" value="Genomic_DNA"/>
</dbReference>
<keyword evidence="1" id="KW-0732">Signal</keyword>
<gene>
    <name evidence="2" type="ORF">GCM10007938_33580</name>
</gene>
<dbReference type="PROSITE" id="PS51257">
    <property type="entry name" value="PROKAR_LIPOPROTEIN"/>
    <property type="match status" value="1"/>
</dbReference>
<feature type="chain" id="PRO_5045041681" description="Alpha/beta hydrolase" evidence="1">
    <location>
        <begin position="25"/>
        <end position="128"/>
    </location>
</feature>
<accession>A0ABQ6F409</accession>
<sequence>MNMARKSAALLLLVMLVGGCGENATNTDVEVLTQGEAMGETPRAPTMIKDAQGETILVLMHGWRSYDDPCRTVGETAATADYLDHTTRLIACPVGDAGIEDMTQHMQGKLLTVLEGYQLMSIPNPSTL</sequence>
<evidence type="ECO:0008006" key="4">
    <source>
        <dbReference type="Google" id="ProtNLM"/>
    </source>
</evidence>
<dbReference type="Proteomes" id="UP001157138">
    <property type="component" value="Unassembled WGS sequence"/>
</dbReference>